<dbReference type="STRING" id="457427.SSOG_00067"/>
<evidence type="ECO:0000256" key="4">
    <source>
        <dbReference type="ARBA" id="ARBA00022827"/>
    </source>
</evidence>
<keyword evidence="3" id="KW-0285">Flavoprotein</keyword>
<feature type="compositionally biased region" description="Basic and acidic residues" evidence="5">
    <location>
        <begin position="352"/>
        <end position="361"/>
    </location>
</feature>
<dbReference type="Pfam" id="PF21274">
    <property type="entry name" value="Rng_hyd_C"/>
    <property type="match status" value="1"/>
</dbReference>
<dbReference type="InterPro" id="IPR036249">
    <property type="entry name" value="Thioredoxin-like_sf"/>
</dbReference>
<dbReference type="GO" id="GO:0016709">
    <property type="term" value="F:oxidoreductase activity, acting on paired donors, with incorporation or reduction of molecular oxygen, NAD(P)H as one donor, and incorporation of one atom of oxygen"/>
    <property type="evidence" value="ECO:0007669"/>
    <property type="project" value="UniProtKB-ARBA"/>
</dbReference>
<dbReference type="Gene3D" id="3.50.50.60">
    <property type="entry name" value="FAD/NAD(P)-binding domain"/>
    <property type="match status" value="1"/>
</dbReference>
<keyword evidence="8" id="KW-1185">Reference proteome</keyword>
<feature type="domain" description="FAD-binding" evidence="6">
    <location>
        <begin position="2"/>
        <end position="319"/>
    </location>
</feature>
<proteinExistence type="inferred from homology"/>
<dbReference type="Gene3D" id="3.40.30.120">
    <property type="match status" value="1"/>
</dbReference>
<evidence type="ECO:0000259" key="6">
    <source>
        <dbReference type="Pfam" id="PF01494"/>
    </source>
</evidence>
<dbReference type="InterPro" id="IPR050641">
    <property type="entry name" value="RIFMO-like"/>
</dbReference>
<dbReference type="EMBL" id="GG657754">
    <property type="protein sequence ID" value="EFL20355.1"/>
    <property type="molecule type" value="Genomic_DNA"/>
</dbReference>
<evidence type="ECO:0000256" key="2">
    <source>
        <dbReference type="ARBA" id="ARBA00007801"/>
    </source>
</evidence>
<reference evidence="7 8" key="1">
    <citation type="submission" date="2009-02" db="EMBL/GenBank/DDBJ databases">
        <title>Annotation of Streptomyces hygroscopicus strain ATCC 53653.</title>
        <authorList>
            <consortium name="The Broad Institute Genome Sequencing Platform"/>
            <consortium name="Broad Institute Microbial Sequencing Center"/>
            <person name="Fischbach M."/>
            <person name="Godfrey P."/>
            <person name="Ward D."/>
            <person name="Young S."/>
            <person name="Zeng Q."/>
            <person name="Koehrsen M."/>
            <person name="Alvarado L."/>
            <person name="Berlin A.M."/>
            <person name="Bochicchio J."/>
            <person name="Borenstein D."/>
            <person name="Chapman S.B."/>
            <person name="Chen Z."/>
            <person name="Engels R."/>
            <person name="Freedman E."/>
            <person name="Gellesch M."/>
            <person name="Goldberg J."/>
            <person name="Griggs A."/>
            <person name="Gujja S."/>
            <person name="Heilman E.R."/>
            <person name="Heiman D.I."/>
            <person name="Hepburn T.A."/>
            <person name="Howarth C."/>
            <person name="Jen D."/>
            <person name="Larson L."/>
            <person name="Lewis B."/>
            <person name="Mehta T."/>
            <person name="Park D."/>
            <person name="Pearson M."/>
            <person name="Richards J."/>
            <person name="Roberts A."/>
            <person name="Saif S."/>
            <person name="Shea T.D."/>
            <person name="Shenoy N."/>
            <person name="Sisk P."/>
            <person name="Stolte C."/>
            <person name="Sykes S.N."/>
            <person name="Thomson T."/>
            <person name="Walk T."/>
            <person name="White J."/>
            <person name="Yandava C."/>
            <person name="Straight P."/>
            <person name="Clardy J."/>
            <person name="Hung D."/>
            <person name="Kolter R."/>
            <person name="Mekalanos J."/>
            <person name="Walker S."/>
            <person name="Walsh C.T."/>
            <person name="Wieland-Brown L.C."/>
            <person name="Haas B."/>
            <person name="Nusbaum C."/>
            <person name="Birren B."/>
        </authorList>
    </citation>
    <scope>NUCLEOTIDE SEQUENCE [LARGE SCALE GENOMIC DNA]</scope>
    <source>
        <strain evidence="7 8">ATCC 53653</strain>
    </source>
</reference>
<dbReference type="Pfam" id="PF01494">
    <property type="entry name" value="FAD_binding_3"/>
    <property type="match status" value="1"/>
</dbReference>
<dbReference type="SUPFAM" id="SSF52833">
    <property type="entry name" value="Thioredoxin-like"/>
    <property type="match status" value="1"/>
</dbReference>
<evidence type="ECO:0000256" key="3">
    <source>
        <dbReference type="ARBA" id="ARBA00022630"/>
    </source>
</evidence>
<dbReference type="PANTHER" id="PTHR43004:SF19">
    <property type="entry name" value="BINDING MONOOXYGENASE, PUTATIVE (JCVI)-RELATED"/>
    <property type="match status" value="1"/>
</dbReference>
<evidence type="ECO:0000256" key="5">
    <source>
        <dbReference type="SAM" id="MobiDB-lite"/>
    </source>
</evidence>
<evidence type="ECO:0000313" key="8">
    <source>
        <dbReference type="Proteomes" id="UP000003963"/>
    </source>
</evidence>
<keyword evidence="7" id="KW-0503">Monooxygenase</keyword>
<dbReference type="InterPro" id="IPR036188">
    <property type="entry name" value="FAD/NAD-bd_sf"/>
</dbReference>
<dbReference type="PRINTS" id="PR00420">
    <property type="entry name" value="RNGMNOXGNASE"/>
</dbReference>
<dbReference type="RefSeq" id="WP_009712179.1">
    <property type="nucleotide sequence ID" value="NZ_GG657754.1"/>
</dbReference>
<comment type="similarity">
    <text evidence="2">Belongs to the PheA/TfdB FAD monooxygenase family.</text>
</comment>
<dbReference type="NCBIfam" id="NF004832">
    <property type="entry name" value="PRK06184.1"/>
    <property type="match status" value="1"/>
</dbReference>
<keyword evidence="4" id="KW-0274">FAD</keyword>
<gene>
    <name evidence="7" type="ORF">SSOG_00067</name>
</gene>
<dbReference type="PANTHER" id="PTHR43004">
    <property type="entry name" value="TRK SYSTEM POTASSIUM UPTAKE PROTEIN"/>
    <property type="match status" value="1"/>
</dbReference>
<evidence type="ECO:0000256" key="1">
    <source>
        <dbReference type="ARBA" id="ARBA00001974"/>
    </source>
</evidence>
<name>D9W5Z9_9ACTN</name>
<dbReference type="AlphaFoldDB" id="D9W5Z9"/>
<dbReference type="HOGENOM" id="CLU_009665_20_3_11"/>
<dbReference type="Gene3D" id="3.30.70.2450">
    <property type="match status" value="1"/>
</dbReference>
<dbReference type="Proteomes" id="UP000003963">
    <property type="component" value="Unassembled WGS sequence"/>
</dbReference>
<keyword evidence="7" id="KW-0560">Oxidoreductase</keyword>
<evidence type="ECO:0000313" key="7">
    <source>
        <dbReference type="EMBL" id="EFL20355.1"/>
    </source>
</evidence>
<organism evidence="7 8">
    <name type="scientific">Streptomyces himastatinicus ATCC 53653</name>
    <dbReference type="NCBI Taxonomy" id="457427"/>
    <lineage>
        <taxon>Bacteria</taxon>
        <taxon>Bacillati</taxon>
        <taxon>Actinomycetota</taxon>
        <taxon>Actinomycetes</taxon>
        <taxon>Kitasatosporales</taxon>
        <taxon>Streptomycetaceae</taxon>
        <taxon>Streptomyces</taxon>
        <taxon>Streptomyces violaceusniger group</taxon>
    </lineage>
</organism>
<comment type="cofactor">
    <cofactor evidence="1">
        <name>FAD</name>
        <dbReference type="ChEBI" id="CHEBI:57692"/>
    </cofactor>
</comment>
<feature type="region of interest" description="Disordered" evidence="5">
    <location>
        <begin position="352"/>
        <end position="376"/>
    </location>
</feature>
<dbReference type="InterPro" id="IPR002938">
    <property type="entry name" value="FAD-bd"/>
</dbReference>
<sequence length="479" mass="52124">MERDGRAFPGTRGAGLQPRTQEIFEDLGVLGAIRAAGGTYPLMMRWDGATPLGTVDIMERNAPTPDRPYGEMWMLPQWRTVEILHERLEELGGHVEFHTEQTALAQDAHAVTATVRRSDGAEERIRARYLVAADGGSSTVRRGLGHGFTGAVLDAPPMLFGDVMIDGLDPDHWHVWPAAPGGLVSLCRVKGAEPFALLVHFTAPGAQPDVGPDAAPQAVQQLLRHRTGHDLTVREVRWASALRIRAAMADRFRIDRVFLAGDAAHTHSPTGGQGLNTSVQDAYNLGWKLGAVLRHGAAPVLLDSYEAERRPVAADLLTRTTRILGEDRRNTEAGFSRRGGDTHQLDLHYRDSPLTAERRGTSPEGTLHAGDRAPDAPCADRAGQPLRLFDVFRGPHFTLLAFGDAPLPRLPEDAVRVCRIGKPGSDPQTTDLTDTEGHAHRAYADEGLFLVRPDGYVALATHDPADATTYLSEHHADAR</sequence>
<dbReference type="GO" id="GO:0071949">
    <property type="term" value="F:FAD binding"/>
    <property type="evidence" value="ECO:0007669"/>
    <property type="project" value="InterPro"/>
</dbReference>
<protein>
    <submittedName>
        <fullName evidence="7">PheA/TfdB family FAD-binding monooxygenase</fullName>
    </submittedName>
</protein>
<accession>D9W5Z9</accession>
<dbReference type="SUPFAM" id="SSF51905">
    <property type="entry name" value="FAD/NAD(P)-binding domain"/>
    <property type="match status" value="1"/>
</dbReference>